<geneLocation type="chloroplast" evidence="3"/>
<keyword evidence="3" id="KW-0934">Plastid</keyword>
<keyword evidence="3" id="KW-0150">Chloroplast</keyword>
<dbReference type="EMBL" id="MF101423">
    <property type="protein sequence ID" value="ARW62449.1"/>
    <property type="molecule type" value="Genomic_DNA"/>
</dbReference>
<dbReference type="InterPro" id="IPR036904">
    <property type="entry name" value="NblA_sf"/>
</dbReference>
<name>A0A1Z1M905_9FLOR</name>
<dbReference type="SUPFAM" id="SSF109859">
    <property type="entry name" value="NblA-like"/>
    <property type="match status" value="1"/>
</dbReference>
<dbReference type="RefSeq" id="YP_009393887.1">
    <property type="nucleotide sequence ID" value="NC_035270.1"/>
</dbReference>
<proteinExistence type="inferred from homology"/>
<evidence type="ECO:0000256" key="1">
    <source>
        <dbReference type="ARBA" id="ARBA00008091"/>
    </source>
</evidence>
<reference evidence="3" key="1">
    <citation type="journal article" date="2017" name="J. Phycol.">
        <title>Analysis of chloroplast genomes and a supermatrix inform reclassification of the Rhodomelaceae (Rhodophyta).</title>
        <authorList>
            <person name="Diaz-Tapia P."/>
            <person name="Maggs C.A."/>
            <person name="West J.A."/>
            <person name="Verbruggen H."/>
        </authorList>
    </citation>
    <scope>NUCLEOTIDE SEQUENCE</scope>
    <source>
        <strain evidence="3">PD0863</strain>
    </source>
</reference>
<dbReference type="Pfam" id="PF04485">
    <property type="entry name" value="NblA"/>
    <property type="match status" value="1"/>
</dbReference>
<evidence type="ECO:0000256" key="2">
    <source>
        <dbReference type="ARBA" id="ARBA00021553"/>
    </source>
</evidence>
<dbReference type="InterPro" id="IPR007574">
    <property type="entry name" value="NblA"/>
</dbReference>
<dbReference type="Gene3D" id="1.10.287.670">
    <property type="entry name" value="Phycobilisome degradation protein NblA"/>
    <property type="match status" value="1"/>
</dbReference>
<evidence type="ECO:0000313" key="3">
    <source>
        <dbReference type="EMBL" id="ARW62449.1"/>
    </source>
</evidence>
<dbReference type="AlphaFoldDB" id="A0A1Z1M905"/>
<gene>
    <name evidence="3" type="primary">nblA</name>
</gene>
<comment type="similarity">
    <text evidence="1">Belongs to the ycf18/nblA family.</text>
</comment>
<accession>A0A1Z1M905</accession>
<protein>
    <recommendedName>
        <fullName evidence="2">Uncharacterized protein ycf18</fullName>
    </recommendedName>
</protein>
<sequence>MKQLNLEQEFRIIIYDNKIKKFSKSQVKKYLLKTLERMVIKDNLIKYFVKKSIN</sequence>
<organism evidence="3">
    <name type="scientific">Polysiphonia sertularioides</name>
    <dbReference type="NCBI Taxonomy" id="945028"/>
    <lineage>
        <taxon>Eukaryota</taxon>
        <taxon>Rhodophyta</taxon>
        <taxon>Florideophyceae</taxon>
        <taxon>Rhodymeniophycidae</taxon>
        <taxon>Ceramiales</taxon>
        <taxon>Rhodomelaceae</taxon>
        <taxon>Polysiphonioideae</taxon>
        <taxon>Polysiphonia</taxon>
    </lineage>
</organism>
<dbReference type="GeneID" id="33355656"/>